<dbReference type="Pfam" id="PF01380">
    <property type="entry name" value="SIS"/>
    <property type="match status" value="1"/>
</dbReference>
<dbReference type="GO" id="GO:0003700">
    <property type="term" value="F:DNA-binding transcription factor activity"/>
    <property type="evidence" value="ECO:0007669"/>
    <property type="project" value="InterPro"/>
</dbReference>
<dbReference type="SUPFAM" id="SSF46689">
    <property type="entry name" value="Homeodomain-like"/>
    <property type="match status" value="1"/>
</dbReference>
<dbReference type="PANTHER" id="PTHR30514:SF18">
    <property type="entry name" value="RPIR-FAMILY TRANSCRIPTIONAL REGULATOR"/>
    <property type="match status" value="1"/>
</dbReference>
<keyword evidence="3" id="KW-0804">Transcription</keyword>
<keyword evidence="1" id="KW-0805">Transcription regulation</keyword>
<dbReference type="PROSITE" id="PS51464">
    <property type="entry name" value="SIS"/>
    <property type="match status" value="1"/>
</dbReference>
<dbReference type="InterPro" id="IPR001347">
    <property type="entry name" value="SIS_dom"/>
</dbReference>
<dbReference type="EMBL" id="VFMN01000001">
    <property type="protein sequence ID" value="TQJ09497.1"/>
    <property type="molecule type" value="Genomic_DNA"/>
</dbReference>
<comment type="caution">
    <text evidence="6">The sequence shown here is derived from an EMBL/GenBank/DDBJ whole genome shotgun (WGS) entry which is preliminary data.</text>
</comment>
<evidence type="ECO:0000256" key="3">
    <source>
        <dbReference type="ARBA" id="ARBA00023163"/>
    </source>
</evidence>
<dbReference type="InterPro" id="IPR036388">
    <property type="entry name" value="WH-like_DNA-bd_sf"/>
</dbReference>
<feature type="domain" description="HTH rpiR-type" evidence="4">
    <location>
        <begin position="2"/>
        <end position="78"/>
    </location>
</feature>
<dbReference type="Pfam" id="PF01418">
    <property type="entry name" value="HTH_6"/>
    <property type="match status" value="1"/>
</dbReference>
<dbReference type="GO" id="GO:0003677">
    <property type="term" value="F:DNA binding"/>
    <property type="evidence" value="ECO:0007669"/>
    <property type="project" value="UniProtKB-KW"/>
</dbReference>
<dbReference type="InterPro" id="IPR035472">
    <property type="entry name" value="RpiR-like_SIS"/>
</dbReference>
<sequence length="287" mass="30955">MTALATLLRDGLEQATPAERKVGRVLLAQFPASALQTAAAVAAQAGVSAPTVMRLVTRLGFASYPAFQRQVREELAAGSPAALYGTSDVPAAVAGEPRLLTERTAEVQREALAATFAALPASDLETAIAWLADDRRRVVLHGGRFSGCVAEYFALHLTQLRDDVDVLPSDPVRRAATLAGLTRRDVLVLFDYRRYEPASARFAEVARAHDAGVVLFTDPWLSPVTAHADVVLPTRVDSVSPYDSLVPLCGLVEAVVTGVLGRLGDAGRRRLQRLEDETQRWNLYGEE</sequence>
<dbReference type="InterPro" id="IPR009057">
    <property type="entry name" value="Homeodomain-like_sf"/>
</dbReference>
<evidence type="ECO:0000256" key="1">
    <source>
        <dbReference type="ARBA" id="ARBA00023015"/>
    </source>
</evidence>
<dbReference type="AlphaFoldDB" id="A0A542E2D3"/>
<dbReference type="InterPro" id="IPR047640">
    <property type="entry name" value="RpiR-like"/>
</dbReference>
<evidence type="ECO:0000256" key="2">
    <source>
        <dbReference type="ARBA" id="ARBA00023125"/>
    </source>
</evidence>
<dbReference type="PROSITE" id="PS51071">
    <property type="entry name" value="HTH_RPIR"/>
    <property type="match status" value="1"/>
</dbReference>
<organism evidence="6 7">
    <name type="scientific">Lapillicoccus jejuensis</name>
    <dbReference type="NCBI Taxonomy" id="402171"/>
    <lineage>
        <taxon>Bacteria</taxon>
        <taxon>Bacillati</taxon>
        <taxon>Actinomycetota</taxon>
        <taxon>Actinomycetes</taxon>
        <taxon>Micrococcales</taxon>
        <taxon>Intrasporangiaceae</taxon>
        <taxon>Lapillicoccus</taxon>
    </lineage>
</organism>
<dbReference type="OrthoDB" id="3574600at2"/>
<reference evidence="6 7" key="1">
    <citation type="submission" date="2019-06" db="EMBL/GenBank/DDBJ databases">
        <title>Sequencing the genomes of 1000 actinobacteria strains.</title>
        <authorList>
            <person name="Klenk H.-P."/>
        </authorList>
    </citation>
    <scope>NUCLEOTIDE SEQUENCE [LARGE SCALE GENOMIC DNA]</scope>
    <source>
        <strain evidence="6 7">DSM 18607</strain>
    </source>
</reference>
<dbReference type="GO" id="GO:0097367">
    <property type="term" value="F:carbohydrate derivative binding"/>
    <property type="evidence" value="ECO:0007669"/>
    <property type="project" value="InterPro"/>
</dbReference>
<feature type="domain" description="SIS" evidence="5">
    <location>
        <begin position="127"/>
        <end position="265"/>
    </location>
</feature>
<evidence type="ECO:0000259" key="4">
    <source>
        <dbReference type="PROSITE" id="PS51071"/>
    </source>
</evidence>
<dbReference type="CDD" id="cd05013">
    <property type="entry name" value="SIS_RpiR"/>
    <property type="match status" value="1"/>
</dbReference>
<evidence type="ECO:0000313" key="6">
    <source>
        <dbReference type="EMBL" id="TQJ09497.1"/>
    </source>
</evidence>
<accession>A0A542E2D3</accession>
<keyword evidence="2" id="KW-0238">DNA-binding</keyword>
<dbReference type="PANTHER" id="PTHR30514">
    <property type="entry name" value="GLUCOKINASE"/>
    <property type="match status" value="1"/>
</dbReference>
<name>A0A542E2D3_9MICO</name>
<dbReference type="SUPFAM" id="SSF53697">
    <property type="entry name" value="SIS domain"/>
    <property type="match status" value="1"/>
</dbReference>
<dbReference type="Proteomes" id="UP000317893">
    <property type="component" value="Unassembled WGS sequence"/>
</dbReference>
<evidence type="ECO:0000313" key="7">
    <source>
        <dbReference type="Proteomes" id="UP000317893"/>
    </source>
</evidence>
<dbReference type="InterPro" id="IPR046348">
    <property type="entry name" value="SIS_dom_sf"/>
</dbReference>
<dbReference type="Gene3D" id="3.40.50.10490">
    <property type="entry name" value="Glucose-6-phosphate isomerase like protein, domain 1"/>
    <property type="match status" value="1"/>
</dbReference>
<dbReference type="Gene3D" id="1.10.10.10">
    <property type="entry name" value="Winged helix-like DNA-binding domain superfamily/Winged helix DNA-binding domain"/>
    <property type="match status" value="1"/>
</dbReference>
<proteinExistence type="predicted"/>
<keyword evidence="7" id="KW-1185">Reference proteome</keyword>
<dbReference type="GO" id="GO:1901135">
    <property type="term" value="P:carbohydrate derivative metabolic process"/>
    <property type="evidence" value="ECO:0007669"/>
    <property type="project" value="InterPro"/>
</dbReference>
<dbReference type="RefSeq" id="WP_141848858.1">
    <property type="nucleotide sequence ID" value="NZ_BAAAPR010000014.1"/>
</dbReference>
<evidence type="ECO:0000259" key="5">
    <source>
        <dbReference type="PROSITE" id="PS51464"/>
    </source>
</evidence>
<gene>
    <name evidence="6" type="ORF">FB458_2609</name>
</gene>
<dbReference type="InterPro" id="IPR000281">
    <property type="entry name" value="HTH_RpiR"/>
</dbReference>
<protein>
    <submittedName>
        <fullName evidence="6">RpiR family transcriptional regulator</fullName>
    </submittedName>
</protein>